<sequence>MYNGITKPMIKRSHHVIESDNGNICIGEIPSKAKIIKSPPEWVKVVLSKLDGEHTLPRIIKELLNRNLNVEEYEVIDFIQKMISCGLVEDNIISSELLSSREIELYDRQLLQFSLVDNDNLSSIRYQERLKKSRVLVLGMGGWGTWCSLQLALMGVGTLRIVDGDIVELSNLNRQVLYTEEDIGKRKVDSAENGIYKHNKHTKIEKFFEFLTPNENRINDLLNNVDMILLAWASLGYYKKNTVEEVIHKVAIDKSIPIIELGGDPHEISIGPIYLNNQIGKTYFDVKHQIKKTFYSDDPTVKEFQEARMKQQFLNGVRTVNAWQSSPSLAVMSGLVVDQVIKVITKYDAISLEGRKVTISLRDLSFSEENLFNGDK</sequence>
<evidence type="ECO:0000313" key="6">
    <source>
        <dbReference type="Proteomes" id="UP001176478"/>
    </source>
</evidence>
<keyword evidence="3" id="KW-0548">Nucleotidyltransferase</keyword>
<protein>
    <submittedName>
        <fullName evidence="3">ThiF family adenylyltransferase</fullName>
    </submittedName>
</protein>
<dbReference type="SUPFAM" id="SSF69572">
    <property type="entry name" value="Activating enzymes of the ubiquitin-like proteins"/>
    <property type="match status" value="1"/>
</dbReference>
<dbReference type="Gene3D" id="3.40.50.720">
    <property type="entry name" value="NAD(P)-binding Rossmann-like Domain"/>
    <property type="match status" value="1"/>
</dbReference>
<dbReference type="InterPro" id="IPR045886">
    <property type="entry name" value="ThiF/MoeB/HesA"/>
</dbReference>
<dbReference type="AlphaFoldDB" id="A0AA42FFL3"/>
<dbReference type="GO" id="GO:0005737">
    <property type="term" value="C:cytoplasm"/>
    <property type="evidence" value="ECO:0007669"/>
    <property type="project" value="TreeGrafter"/>
</dbReference>
<dbReference type="Pfam" id="PF21475">
    <property type="entry name" value="PaaA-like_N"/>
    <property type="match status" value="1"/>
</dbReference>
<evidence type="ECO:0000313" key="5">
    <source>
        <dbReference type="Proteomes" id="UP001156701"/>
    </source>
</evidence>
<dbReference type="Pfam" id="PF00899">
    <property type="entry name" value="ThiF"/>
    <property type="match status" value="1"/>
</dbReference>
<dbReference type="PANTHER" id="PTHR10953:SF102">
    <property type="entry name" value="ADENYLYLTRANSFERASE AND SULFURTRANSFERASE MOCS3"/>
    <property type="match status" value="1"/>
</dbReference>
<keyword evidence="3" id="KW-0808">Transferase</keyword>
<dbReference type="Proteomes" id="UP001156701">
    <property type="component" value="Unassembled WGS sequence"/>
</dbReference>
<dbReference type="PANTHER" id="PTHR10953">
    <property type="entry name" value="UBIQUITIN-ACTIVATING ENZYME E1"/>
    <property type="match status" value="1"/>
</dbReference>
<dbReference type="GO" id="GO:0004792">
    <property type="term" value="F:thiosulfate-cyanide sulfurtransferase activity"/>
    <property type="evidence" value="ECO:0007669"/>
    <property type="project" value="TreeGrafter"/>
</dbReference>
<gene>
    <name evidence="3" type="ORF">P7V44_05685</name>
    <name evidence="4" type="ORF">Q5E86_16970</name>
</gene>
<name>A0AA42FFL3_9GAMM</name>
<dbReference type="InterPro" id="IPR000594">
    <property type="entry name" value="ThiF_NAD_FAD-bd"/>
</dbReference>
<reference evidence="4" key="3">
    <citation type="journal article" date="2024" name="Int. J. Antimicrob. Agents">
        <title>Identification of a novel Providencia species showing multi-drug-resistant in three patients with hospital-acquired infection.</title>
        <authorList>
            <person name="Yang W."/>
            <person name="Chen J."/>
            <person name="Yang F."/>
            <person name="Ji P."/>
            <person name="Shen S."/>
            <person name="Yin D."/>
            <person name="Hu F."/>
        </authorList>
    </citation>
    <scope>NUCLEOTIDE SEQUENCE</scope>
    <source>
        <strain evidence="4">CRE-138-0111</strain>
    </source>
</reference>
<dbReference type="InterPro" id="IPR049268">
    <property type="entry name" value="PaaA-like_N"/>
</dbReference>
<dbReference type="GO" id="GO:0016779">
    <property type="term" value="F:nucleotidyltransferase activity"/>
    <property type="evidence" value="ECO:0007669"/>
    <property type="project" value="UniProtKB-KW"/>
</dbReference>
<feature type="domain" description="THIF-type NAD/FAD binding fold" evidence="1">
    <location>
        <begin position="106"/>
        <end position="367"/>
    </location>
</feature>
<evidence type="ECO:0000313" key="3">
    <source>
        <dbReference type="EMBL" id="MDG4695728.1"/>
    </source>
</evidence>
<keyword evidence="6" id="KW-1185">Reference proteome</keyword>
<feature type="domain" description="PaaA-like N-terminal" evidence="2">
    <location>
        <begin position="13"/>
        <end position="70"/>
    </location>
</feature>
<comment type="caution">
    <text evidence="3">The sequence shown here is derived from an EMBL/GenBank/DDBJ whole genome shotgun (WGS) entry which is preliminary data.</text>
</comment>
<dbReference type="InterPro" id="IPR035985">
    <property type="entry name" value="Ubiquitin-activating_enz"/>
</dbReference>
<dbReference type="Proteomes" id="UP001176478">
    <property type="component" value="Unassembled WGS sequence"/>
</dbReference>
<dbReference type="GO" id="GO:0008641">
    <property type="term" value="F:ubiquitin-like modifier activating enzyme activity"/>
    <property type="evidence" value="ECO:0007669"/>
    <property type="project" value="InterPro"/>
</dbReference>
<reference evidence="4" key="2">
    <citation type="submission" date="2023-07" db="EMBL/GenBank/DDBJ databases">
        <authorList>
            <person name="Yang W."/>
            <person name="Chen J."/>
            <person name="Ji P."/>
            <person name="Hu F."/>
        </authorList>
    </citation>
    <scope>NUCLEOTIDE SEQUENCE</scope>
    <source>
        <strain evidence="4">CRE-138-0111</strain>
    </source>
</reference>
<evidence type="ECO:0000259" key="1">
    <source>
        <dbReference type="Pfam" id="PF00899"/>
    </source>
</evidence>
<dbReference type="EMBL" id="JAUQTG010000011">
    <property type="protein sequence ID" value="MDO7858005.1"/>
    <property type="molecule type" value="Genomic_DNA"/>
</dbReference>
<reference evidence="3" key="1">
    <citation type="submission" date="2023-03" db="EMBL/GenBank/DDBJ databases">
        <title>a new species belonging to Providencia genus.</title>
        <authorList>
            <person name="Yang W."/>
            <person name="Hu F."/>
            <person name="Shen S."/>
            <person name="Ding L."/>
            <person name="Yin D."/>
        </authorList>
    </citation>
    <scope>NUCLEOTIDE SEQUENCE</scope>
    <source>
        <strain evidence="3">CRE-3FA-0001</strain>
    </source>
</reference>
<dbReference type="RefSeq" id="WP_129466135.1">
    <property type="nucleotide sequence ID" value="NZ_JARRYG010000004.1"/>
</dbReference>
<accession>A0AA42FFL3</accession>
<evidence type="ECO:0000259" key="2">
    <source>
        <dbReference type="Pfam" id="PF21475"/>
    </source>
</evidence>
<proteinExistence type="predicted"/>
<evidence type="ECO:0000313" key="4">
    <source>
        <dbReference type="EMBL" id="MDO7858005.1"/>
    </source>
</evidence>
<organism evidence="3 5">
    <name type="scientific">Providencia huashanensis</name>
    <dbReference type="NCBI Taxonomy" id="3037798"/>
    <lineage>
        <taxon>Bacteria</taxon>
        <taxon>Pseudomonadati</taxon>
        <taxon>Pseudomonadota</taxon>
        <taxon>Gammaproteobacteria</taxon>
        <taxon>Enterobacterales</taxon>
        <taxon>Morganellaceae</taxon>
        <taxon>Providencia</taxon>
    </lineage>
</organism>
<dbReference type="EMBL" id="JARRYG010000004">
    <property type="protein sequence ID" value="MDG4695728.1"/>
    <property type="molecule type" value="Genomic_DNA"/>
</dbReference>